<evidence type="ECO:0000313" key="2">
    <source>
        <dbReference type="EMBL" id="CAF9916101.1"/>
    </source>
</evidence>
<dbReference type="EMBL" id="CAJPDS010000017">
    <property type="protein sequence ID" value="CAF9916101.1"/>
    <property type="molecule type" value="Genomic_DNA"/>
</dbReference>
<feature type="region of interest" description="Disordered" evidence="1">
    <location>
        <begin position="124"/>
        <end position="161"/>
    </location>
</feature>
<feature type="compositionally biased region" description="Polar residues" evidence="1">
    <location>
        <begin position="554"/>
        <end position="564"/>
    </location>
</feature>
<evidence type="ECO:0000313" key="3">
    <source>
        <dbReference type="Proteomes" id="UP000664521"/>
    </source>
</evidence>
<feature type="compositionally biased region" description="Basic and acidic residues" evidence="1">
    <location>
        <begin position="1070"/>
        <end position="1080"/>
    </location>
</feature>
<dbReference type="Proteomes" id="UP000664521">
    <property type="component" value="Unassembled WGS sequence"/>
</dbReference>
<accession>A0A8H3F8C5</accession>
<feature type="region of interest" description="Disordered" evidence="1">
    <location>
        <begin position="805"/>
        <end position="837"/>
    </location>
</feature>
<sequence>MAYQFRSSPPRTFKPERHRIKDELACVQQILHPRNPATSSQSMPSIKNISVHGLWDGIVGHPVDVRICLMIAAQPNYRHAVIDTSDPLIETAEIDSITLAASALGQDEGPRSRERISLRERITHNNPENPCQRDFLPRKSVENPNKIQDQSLPPPKKRSIRVGKKSVYGTEDSHGNILDNATGYCLSDLAATQDDNQYLNQQPNANEWGGETLIPSQAQKFSNLMSKRRHGEDLLVPRKRFSPGKRSRGSLNLGHTFDKELEWQHGDGQDDHVTPFPITDLDMEEHNHDLTPSELGSDLSSGTVLLKPTTVDIDGEGRQQDGRVSAPTAEADVPLSQGGPTTSFKCLNQGPWKTATPSESIAIRQSWWSPCQKDPSLKSGSRKRVRRSLDVSLTGPHGLSAGKYLARAPGLQQKERRIRSRSLSQSIDSCGKELDAQPPGQMSETRHTAFMVGRASGQKIKRHFAEFPSRACKDSREIIIPTSTPTSITSEDNFHAKLCPSSASELPPVPRISTIHSVAAPNDTFRSDESQEIMRAEVKNFSGDSDGSFHPSVLDQSDTPTHTIPQKEMVPTSPDTSDRPWIRREIPSSKYFPDDSSSLGRASPMRQPFWIKYMGKLIICFPNNVNPGSYEVEVVARIWLSKADKNGWLNFIIPGLPYLDEPTAPGRFSFSLTTDLRYQIDRSLLEESYTCGPLAMGSSRFGPLPLLRLHSEILPSEMKREKFYFSPSDMLISPQHRNVLDSLSLEDGNPHNATVLWLLAEIKKAMFDCRSEDPLAFWFARLDFAQLRSAMMDILYQKKKPASVSLKDTSPSPKIMRSADLPNKVNRTDNTTQNDELPAKANGKIRLMPAYFAGLFTLDDPLKSEDLSKMAWNFDISVIRAINGKLQCCLILEFSSRIPPLITVDGRDWLPNFAIINGNVATQMDWRETEDGDLALHHVKGPAAAETIKIELHFQEHTFAEGYSSYGSESRNEFRLPNVVDKVILGGTLRCDLDNTIITLVEPHCEDVFWRTDLLDGRTSTALPKLNLGYTMYMAVQKRGEKTGDDLESLPDMQSVLDLSSPTPQPKHRNIPDVIDHERPPVPSHTSWTSSSQGGVSTSPPDKETWQGEPTTAAMAIQSDEIDLIDFHASRIADPVRPRTAHFSFRRLMLYLVLAFLMIRFHLQVREETLTGEDAYATLEDCPDEMNSAEERYVAIGIGDEDDRPMIETMHGSQWEGEVNVREADAARGSDRGGMSWRDMIDHALGWQQLEG</sequence>
<protein>
    <submittedName>
        <fullName evidence="2">Uncharacterized protein</fullName>
    </submittedName>
</protein>
<feature type="region of interest" description="Disordered" evidence="1">
    <location>
        <begin position="545"/>
        <end position="580"/>
    </location>
</feature>
<gene>
    <name evidence="2" type="ORF">HETSPECPRED_002759</name>
</gene>
<evidence type="ECO:0000256" key="1">
    <source>
        <dbReference type="SAM" id="MobiDB-lite"/>
    </source>
</evidence>
<dbReference type="OrthoDB" id="5333228at2759"/>
<comment type="caution">
    <text evidence="2">The sequence shown here is derived from an EMBL/GenBank/DDBJ whole genome shotgun (WGS) entry which is preliminary data.</text>
</comment>
<reference evidence="2" key="1">
    <citation type="submission" date="2021-03" db="EMBL/GenBank/DDBJ databases">
        <authorList>
            <person name="Tagirdzhanova G."/>
        </authorList>
    </citation>
    <scope>NUCLEOTIDE SEQUENCE</scope>
</reference>
<feature type="region of interest" description="Disordered" evidence="1">
    <location>
        <begin position="1056"/>
        <end position="1108"/>
    </location>
</feature>
<feature type="compositionally biased region" description="Polar residues" evidence="1">
    <location>
        <begin position="142"/>
        <end position="151"/>
    </location>
</feature>
<feature type="compositionally biased region" description="Polar residues" evidence="1">
    <location>
        <begin position="1084"/>
        <end position="1100"/>
    </location>
</feature>
<keyword evidence="3" id="KW-1185">Reference proteome</keyword>
<proteinExistence type="predicted"/>
<organism evidence="2 3">
    <name type="scientific">Heterodermia speciosa</name>
    <dbReference type="NCBI Taxonomy" id="116794"/>
    <lineage>
        <taxon>Eukaryota</taxon>
        <taxon>Fungi</taxon>
        <taxon>Dikarya</taxon>
        <taxon>Ascomycota</taxon>
        <taxon>Pezizomycotina</taxon>
        <taxon>Lecanoromycetes</taxon>
        <taxon>OSLEUM clade</taxon>
        <taxon>Lecanoromycetidae</taxon>
        <taxon>Caliciales</taxon>
        <taxon>Physciaceae</taxon>
        <taxon>Heterodermia</taxon>
    </lineage>
</organism>
<feature type="region of interest" description="Disordered" evidence="1">
    <location>
        <begin position="313"/>
        <end position="343"/>
    </location>
</feature>
<dbReference type="AlphaFoldDB" id="A0A8H3F8C5"/>
<name>A0A8H3F8C5_9LECA</name>